<dbReference type="GO" id="GO:0008610">
    <property type="term" value="P:lipid biosynthetic process"/>
    <property type="evidence" value="ECO:0007669"/>
    <property type="project" value="UniProtKB-ARBA"/>
</dbReference>
<comment type="similarity">
    <text evidence="1">Belongs to the terpene cyclase/mutase family.</text>
</comment>
<feature type="domain" description="Squalene cyclase C-terminal" evidence="4">
    <location>
        <begin position="334"/>
        <end position="631"/>
    </location>
</feature>
<evidence type="ECO:0000313" key="6">
    <source>
        <dbReference type="Proteomes" id="UP001596395"/>
    </source>
</evidence>
<keyword evidence="2" id="KW-0677">Repeat</keyword>
<name>A0ABD5VK50_9EURY</name>
<evidence type="ECO:0000256" key="2">
    <source>
        <dbReference type="ARBA" id="ARBA00022737"/>
    </source>
</evidence>
<dbReference type="AlphaFoldDB" id="A0ABD5VK50"/>
<evidence type="ECO:0000313" key="5">
    <source>
        <dbReference type="EMBL" id="MFC6954371.1"/>
    </source>
</evidence>
<sequence>MHYAPRIPRRAFLGGVATTIPNVDVATFEGEGTDDDTTADGGPTGSVDVSDGDVADAIEASHEYLFSNRRGTNQLGGRTFRHWETHILGLNENGKYRQTLYYAILLEHLDRREDVKERCISFLLDAREDGGGWGDVTTNYGALLLFDLADDSRYDDVVADIEAENEREGFEFAPTVSDGDDVDTGLTYDMRVMYAALSDAYSYEELFPLDAPLEIGRLMAYTEAFDGDTISATGQSFRQSFVAAICAHFLIASEKKRSLSERDRKLRPLLKRVLISRRLSSGVWATSMVSVLAILALRETGVSPAGEDAVRYPVDWIARNRVTDAGRVEIWNLPTWDTAKVIDALLASGLDTDDERVREAAQWLYNARVPEHAAKPINAKLDRPMATYRNHQGDGWGYRENIYSDWDTTSMCMEALAPFMAPQMGADAEFLLDVQNSDGSWSTFAKDFDPLDDAVEDAVRDRLHPAVFRRFFGRNRATDVTGGALSALGKLGYTVGNSQAVRDAVSWLEDARSDNGMWVAIWGQAFTYGTARVLRGFREVGVDMDRDVVQDAVSVLREKQNDDGGWGEESSYAAEQDDPMDVPYEPDESTPEQTAWALQALFAAGVSPNSDAVQHGVNYLLETQRDDGSWPVSLVMYNWGGPKYSTAATTQGTALKALGSFRSAQ</sequence>
<dbReference type="InterPro" id="IPR018333">
    <property type="entry name" value="Squalene_cyclase"/>
</dbReference>
<dbReference type="SUPFAM" id="SSF48239">
    <property type="entry name" value="Terpenoid cyclases/Protein prenyltransferases"/>
    <property type="match status" value="1"/>
</dbReference>
<evidence type="ECO:0000256" key="1">
    <source>
        <dbReference type="ARBA" id="ARBA00009755"/>
    </source>
</evidence>
<protein>
    <submittedName>
        <fullName evidence="5">Prenyltransferase/squalene oxidase repeat-containing protein</fullName>
    </submittedName>
</protein>
<comment type="caution">
    <text evidence="5">The sequence shown here is derived from an EMBL/GenBank/DDBJ whole genome shotgun (WGS) entry which is preliminary data.</text>
</comment>
<dbReference type="Proteomes" id="UP001596395">
    <property type="component" value="Unassembled WGS sequence"/>
</dbReference>
<keyword evidence="6" id="KW-1185">Reference proteome</keyword>
<dbReference type="EMBL" id="JBHSXN010000003">
    <property type="protein sequence ID" value="MFC6954371.1"/>
    <property type="molecule type" value="Genomic_DNA"/>
</dbReference>
<feature type="compositionally biased region" description="Acidic residues" evidence="3">
    <location>
        <begin position="575"/>
        <end position="589"/>
    </location>
</feature>
<evidence type="ECO:0000256" key="3">
    <source>
        <dbReference type="SAM" id="MobiDB-lite"/>
    </source>
</evidence>
<reference evidence="5 6" key="1">
    <citation type="journal article" date="2019" name="Int. J. Syst. Evol. Microbiol.">
        <title>The Global Catalogue of Microorganisms (GCM) 10K type strain sequencing project: providing services to taxonomists for standard genome sequencing and annotation.</title>
        <authorList>
            <consortium name="The Broad Institute Genomics Platform"/>
            <consortium name="The Broad Institute Genome Sequencing Center for Infectious Disease"/>
            <person name="Wu L."/>
            <person name="Ma J."/>
        </authorList>
    </citation>
    <scope>NUCLEOTIDE SEQUENCE [LARGE SCALE GENOMIC DNA]</scope>
    <source>
        <strain evidence="5 6">GX26</strain>
    </source>
</reference>
<dbReference type="Pfam" id="PF13243">
    <property type="entry name" value="SQHop_cyclase_C"/>
    <property type="match status" value="1"/>
</dbReference>
<dbReference type="RefSeq" id="WP_336351323.1">
    <property type="nucleotide sequence ID" value="NZ_JAZAQL010000003.1"/>
</dbReference>
<evidence type="ECO:0000259" key="4">
    <source>
        <dbReference type="Pfam" id="PF13243"/>
    </source>
</evidence>
<dbReference type="PANTHER" id="PTHR11764:SF20">
    <property type="entry name" value="LANOSTEROL SYNTHASE"/>
    <property type="match status" value="1"/>
</dbReference>
<dbReference type="InterPro" id="IPR032696">
    <property type="entry name" value="SQ_cyclase_C"/>
</dbReference>
<dbReference type="InterPro" id="IPR008930">
    <property type="entry name" value="Terpenoid_cyclase/PrenylTrfase"/>
</dbReference>
<organism evidence="5 6">
    <name type="scientific">Halorubellus litoreus</name>
    <dbReference type="NCBI Taxonomy" id="755308"/>
    <lineage>
        <taxon>Archaea</taxon>
        <taxon>Methanobacteriati</taxon>
        <taxon>Methanobacteriota</taxon>
        <taxon>Stenosarchaea group</taxon>
        <taxon>Halobacteria</taxon>
        <taxon>Halobacteriales</taxon>
        <taxon>Halorubellaceae</taxon>
        <taxon>Halorubellus</taxon>
    </lineage>
</organism>
<feature type="region of interest" description="Disordered" evidence="3">
    <location>
        <begin position="558"/>
        <end position="589"/>
    </location>
</feature>
<dbReference type="Gene3D" id="1.50.10.20">
    <property type="match status" value="1"/>
</dbReference>
<accession>A0ABD5VK50</accession>
<gene>
    <name evidence="5" type="ORF">ACFQGB_16020</name>
</gene>
<proteinExistence type="inferred from homology"/>
<dbReference type="PANTHER" id="PTHR11764">
    <property type="entry name" value="TERPENE CYCLASE/MUTASE FAMILY MEMBER"/>
    <property type="match status" value="1"/>
</dbReference>